<evidence type="ECO:0000256" key="5">
    <source>
        <dbReference type="ARBA" id="ARBA00022827"/>
    </source>
</evidence>
<keyword evidence="10" id="KW-0830">Ubiquinone</keyword>
<protein>
    <submittedName>
        <fullName evidence="10">UbiH/UbiF/VisC/COQ6 family ubiquinone biosynthesis hydroxylase</fullName>
    </submittedName>
</protein>
<dbReference type="InterPro" id="IPR018168">
    <property type="entry name" value="Ubi_Hdrlase_CS"/>
</dbReference>
<dbReference type="InterPro" id="IPR010971">
    <property type="entry name" value="UbiH/COQ6"/>
</dbReference>
<gene>
    <name evidence="10" type="ORF">NFI88_13595</name>
</gene>
<dbReference type="PANTHER" id="PTHR43876:SF7">
    <property type="entry name" value="UBIQUINONE BIOSYNTHESIS MONOOXYGENASE COQ6, MITOCHONDRIAL"/>
    <property type="match status" value="1"/>
</dbReference>
<organism evidence="10 11">
    <name type="scientific">Rhizosaccharibacter radicis</name>
    <dbReference type="NCBI Taxonomy" id="2782605"/>
    <lineage>
        <taxon>Bacteria</taxon>
        <taxon>Pseudomonadati</taxon>
        <taxon>Pseudomonadota</taxon>
        <taxon>Alphaproteobacteria</taxon>
        <taxon>Acetobacterales</taxon>
        <taxon>Acetobacteraceae</taxon>
        <taxon>Rhizosaccharibacter</taxon>
    </lineage>
</organism>
<evidence type="ECO:0000256" key="2">
    <source>
        <dbReference type="ARBA" id="ARBA00004749"/>
    </source>
</evidence>
<dbReference type="EMBL" id="JAMZEJ010000008">
    <property type="protein sequence ID" value="MCQ8241871.1"/>
    <property type="molecule type" value="Genomic_DNA"/>
</dbReference>
<evidence type="ECO:0000256" key="7">
    <source>
        <dbReference type="ARBA" id="ARBA00023033"/>
    </source>
</evidence>
<dbReference type="PROSITE" id="PS01304">
    <property type="entry name" value="UBIH"/>
    <property type="match status" value="1"/>
</dbReference>
<keyword evidence="7" id="KW-0503">Monooxygenase</keyword>
<evidence type="ECO:0000256" key="4">
    <source>
        <dbReference type="ARBA" id="ARBA00022630"/>
    </source>
</evidence>
<reference evidence="10 11" key="1">
    <citation type="submission" date="2022-06" db="EMBL/GenBank/DDBJ databases">
        <title>Rhizosaccharibacter gen. nov. sp. nov. KSS12, endophytic bacteria isolated from sugarcane.</title>
        <authorList>
            <person name="Pitiwittayakul N."/>
        </authorList>
    </citation>
    <scope>NUCLEOTIDE SEQUENCE [LARGE SCALE GENOMIC DNA]</scope>
    <source>
        <strain evidence="10 11">KSS12</strain>
    </source>
</reference>
<dbReference type="InterPro" id="IPR002938">
    <property type="entry name" value="FAD-bd"/>
</dbReference>
<sequence length="447" mass="47825">MAAAAGGDDVLEVAVCVIGAGPVGATLACRLASAGMAVAVVDRQPLPPMEHPAFDGRAYAVASASRRLLEEAGVWERLPLPVCPIEGIRVSDGRPGRPASPLFLHFDPEELRGELQGRPFGWMVEARSLRIALNAALHELPGLHLVAPAEATVQRSADGAVIRTSTGRVIRARLVVAAEGRNSPLRAEANIPVTRLPYNQSGIVCAIRHEKPHNNHALEHFLPGGPFAQLPMVPSEAGQNLSAVVWTERTRLAERLVALPDELFAHEIARRLGPGLGQVAPVGRRWIYPLSAQYAHRYHDTRLALIGDAAHGIHPIAGQGLNLGFRDVMALSRLLIEAAAAGADPGDAALLRRYQADRRPANMTMLVATDLLDRLFSNDNPAIRLARDVGIAAVHRLPGLKRLFMTAAMGAVPGEAARRPRIPEGDPLSGRNGFPDRSRAGEGRPHA</sequence>
<dbReference type="InterPro" id="IPR036188">
    <property type="entry name" value="FAD/NAD-bd_sf"/>
</dbReference>
<evidence type="ECO:0000313" key="11">
    <source>
        <dbReference type="Proteomes" id="UP001524547"/>
    </source>
</evidence>
<comment type="pathway">
    <text evidence="2">Cofactor biosynthesis; ubiquinone biosynthesis.</text>
</comment>
<evidence type="ECO:0000259" key="9">
    <source>
        <dbReference type="Pfam" id="PF01494"/>
    </source>
</evidence>
<dbReference type="SUPFAM" id="SSF51905">
    <property type="entry name" value="FAD/NAD(P)-binding domain"/>
    <property type="match status" value="1"/>
</dbReference>
<dbReference type="PANTHER" id="PTHR43876">
    <property type="entry name" value="UBIQUINONE BIOSYNTHESIS MONOOXYGENASE COQ6, MITOCHONDRIAL"/>
    <property type="match status" value="1"/>
</dbReference>
<dbReference type="Gene3D" id="3.50.50.60">
    <property type="entry name" value="FAD/NAD(P)-binding domain"/>
    <property type="match status" value="2"/>
</dbReference>
<evidence type="ECO:0000256" key="1">
    <source>
        <dbReference type="ARBA" id="ARBA00001974"/>
    </source>
</evidence>
<evidence type="ECO:0000256" key="6">
    <source>
        <dbReference type="ARBA" id="ARBA00023002"/>
    </source>
</evidence>
<feature type="compositionally biased region" description="Basic and acidic residues" evidence="8">
    <location>
        <begin position="434"/>
        <end position="447"/>
    </location>
</feature>
<accession>A0ABT1VZV5</accession>
<feature type="region of interest" description="Disordered" evidence="8">
    <location>
        <begin position="415"/>
        <end position="447"/>
    </location>
</feature>
<evidence type="ECO:0000256" key="8">
    <source>
        <dbReference type="SAM" id="MobiDB-lite"/>
    </source>
</evidence>
<feature type="domain" description="FAD-binding" evidence="9">
    <location>
        <begin position="12"/>
        <end position="365"/>
    </location>
</feature>
<keyword evidence="11" id="KW-1185">Reference proteome</keyword>
<dbReference type="InterPro" id="IPR051205">
    <property type="entry name" value="UbiH/COQ6_monooxygenase"/>
</dbReference>
<keyword evidence="4" id="KW-0285">Flavoprotein</keyword>
<comment type="similarity">
    <text evidence="3">Belongs to the UbiH/COQ6 family.</text>
</comment>
<proteinExistence type="inferred from homology"/>
<name>A0ABT1VZV5_9PROT</name>
<evidence type="ECO:0000256" key="3">
    <source>
        <dbReference type="ARBA" id="ARBA00005349"/>
    </source>
</evidence>
<dbReference type="RefSeq" id="WP_422920755.1">
    <property type="nucleotide sequence ID" value="NZ_JAMZEJ010000008.1"/>
</dbReference>
<dbReference type="Pfam" id="PF01494">
    <property type="entry name" value="FAD_binding_3"/>
    <property type="match status" value="1"/>
</dbReference>
<dbReference type="PRINTS" id="PR00420">
    <property type="entry name" value="RNGMNOXGNASE"/>
</dbReference>
<comment type="caution">
    <text evidence="10">The sequence shown here is derived from an EMBL/GenBank/DDBJ whole genome shotgun (WGS) entry which is preliminary data.</text>
</comment>
<evidence type="ECO:0000313" key="10">
    <source>
        <dbReference type="EMBL" id="MCQ8241871.1"/>
    </source>
</evidence>
<dbReference type="NCBIfam" id="TIGR01988">
    <property type="entry name" value="Ubi-OHases"/>
    <property type="match status" value="1"/>
</dbReference>
<keyword evidence="6" id="KW-0560">Oxidoreductase</keyword>
<keyword evidence="5" id="KW-0274">FAD</keyword>
<comment type="cofactor">
    <cofactor evidence="1">
        <name>FAD</name>
        <dbReference type="ChEBI" id="CHEBI:57692"/>
    </cofactor>
</comment>
<dbReference type="Proteomes" id="UP001524547">
    <property type="component" value="Unassembled WGS sequence"/>
</dbReference>